<accession>A0A5J6VIC4</accession>
<evidence type="ECO:0000256" key="4">
    <source>
        <dbReference type="ARBA" id="ARBA00022786"/>
    </source>
</evidence>
<dbReference type="GO" id="GO:0061631">
    <property type="term" value="F:ubiquitin conjugating enzyme activity"/>
    <property type="evidence" value="ECO:0007669"/>
    <property type="project" value="UniProtKB-EC"/>
</dbReference>
<keyword evidence="3" id="KW-0808">Transferase</keyword>
<proteinExistence type="predicted"/>
<name>A0A5J6VIC4_9VIRU</name>
<dbReference type="EC" id="2.3.2.23" evidence="2"/>
<dbReference type="PROSITE" id="PS50127">
    <property type="entry name" value="UBC_2"/>
    <property type="match status" value="1"/>
</dbReference>
<dbReference type="GO" id="GO:0016567">
    <property type="term" value="P:protein ubiquitination"/>
    <property type="evidence" value="ECO:0007669"/>
    <property type="project" value="UniProtKB-UniPathway"/>
</dbReference>
<organism evidence="7">
    <name type="scientific">Megaviridae environmental sample</name>
    <dbReference type="NCBI Taxonomy" id="1737588"/>
    <lineage>
        <taxon>Viruses</taxon>
        <taxon>Varidnaviria</taxon>
        <taxon>Bamfordvirae</taxon>
        <taxon>Nucleocytoviricota</taxon>
        <taxon>Megaviricetes</taxon>
        <taxon>Imitervirales</taxon>
        <taxon>Mimiviridae</taxon>
        <taxon>environmental samples</taxon>
    </lineage>
</organism>
<dbReference type="PROSITE" id="PS00183">
    <property type="entry name" value="UBC_1"/>
    <property type="match status" value="1"/>
</dbReference>
<dbReference type="PANTHER" id="PTHR46116">
    <property type="entry name" value="(E3-INDEPENDENT) E2 UBIQUITIN-CONJUGATING ENZYME"/>
    <property type="match status" value="1"/>
</dbReference>
<dbReference type="UniPathway" id="UPA00143"/>
<evidence type="ECO:0000256" key="1">
    <source>
        <dbReference type="ARBA" id="ARBA00004906"/>
    </source>
</evidence>
<keyword evidence="4" id="KW-0833">Ubl conjugation pathway</keyword>
<dbReference type="Pfam" id="PF00179">
    <property type="entry name" value="UQ_con"/>
    <property type="match status" value="1"/>
</dbReference>
<dbReference type="Gene3D" id="3.10.110.10">
    <property type="entry name" value="Ubiquitin Conjugating Enzyme"/>
    <property type="match status" value="1"/>
</dbReference>
<reference evidence="7" key="1">
    <citation type="journal article" date="2019" name="Philos. Trans. R. Soc. Lond., B, Biol. Sci.">
        <title>Targeted metagenomic recovery of four divergent viruses reveals shared and distinctive characteristics of giant viruses of marine eukaryotes.</title>
        <authorList>
            <person name="Needham D.M."/>
            <person name="Poirier C."/>
            <person name="Hehenberger E."/>
            <person name="Jimenez V."/>
            <person name="Swalwell J.E."/>
            <person name="Santoro A.E."/>
            <person name="Worden A.Z."/>
        </authorList>
    </citation>
    <scope>NUCLEOTIDE SEQUENCE</scope>
    <source>
        <strain evidence="7">OPacV-662</strain>
    </source>
</reference>
<sequence length="223" mass="25831">MNKSTKRILTDIIEYNESPIDGTHIWFDENDISLIKILIIGPKDTPYEGGFYCFRIQFPKSYPNNPPLVCFLNMHRGIRFHPNLYSNGKVCLSILGTWQGPPWTSTMTLTSLIISLKSLFDNNPIRFEPGYENINVNAIINTKYSSAVEYYNLSMAINYVLMMNPFPEFNHVIKQYLYEGSFNKLIEKFKAYDDVSFSCIYSMVVKANYQHQAEKLEKIVMGI</sequence>
<dbReference type="InterPro" id="IPR000608">
    <property type="entry name" value="UBC"/>
</dbReference>
<dbReference type="PANTHER" id="PTHR46116:SF39">
    <property type="entry name" value="BACULOVIRAL IAP REPEAT-CONTAINING PROTEIN 6"/>
    <property type="match status" value="1"/>
</dbReference>
<dbReference type="SUPFAM" id="SSF54495">
    <property type="entry name" value="UBC-like"/>
    <property type="match status" value="1"/>
</dbReference>
<feature type="active site" description="Glycyl thioester intermediate" evidence="5">
    <location>
        <position position="91"/>
    </location>
</feature>
<dbReference type="SMART" id="SM00212">
    <property type="entry name" value="UBCc"/>
    <property type="match status" value="1"/>
</dbReference>
<dbReference type="InterPro" id="IPR016135">
    <property type="entry name" value="UBQ-conjugating_enzyme/RWD"/>
</dbReference>
<evidence type="ECO:0000256" key="3">
    <source>
        <dbReference type="ARBA" id="ARBA00022679"/>
    </source>
</evidence>
<evidence type="ECO:0000313" key="7">
    <source>
        <dbReference type="EMBL" id="QFG73877.1"/>
    </source>
</evidence>
<dbReference type="InterPro" id="IPR023313">
    <property type="entry name" value="UBQ-conjugating_AS"/>
</dbReference>
<comment type="pathway">
    <text evidence="1">Protein modification; protein ubiquitination.</text>
</comment>
<feature type="domain" description="UBC core" evidence="6">
    <location>
        <begin position="3"/>
        <end position="157"/>
    </location>
</feature>
<evidence type="ECO:0000256" key="2">
    <source>
        <dbReference type="ARBA" id="ARBA00012486"/>
    </source>
</evidence>
<dbReference type="EMBL" id="MN448274">
    <property type="protein sequence ID" value="QFG73877.1"/>
    <property type="molecule type" value="Genomic_DNA"/>
</dbReference>
<evidence type="ECO:0000259" key="6">
    <source>
        <dbReference type="PROSITE" id="PS50127"/>
    </source>
</evidence>
<protein>
    <recommendedName>
        <fullName evidence="2">E2 ubiquitin-conjugating enzyme</fullName>
        <ecNumber evidence="2">2.3.2.23</ecNumber>
    </recommendedName>
</protein>
<evidence type="ECO:0000256" key="5">
    <source>
        <dbReference type="PROSITE-ProRule" id="PRU10133"/>
    </source>
</evidence>